<dbReference type="EMBL" id="MT631469">
    <property type="protein sequence ID" value="QNO51412.1"/>
    <property type="molecule type" value="Genomic_DNA"/>
</dbReference>
<name>A0A7G9YTS8_9EURY</name>
<evidence type="ECO:0000313" key="1">
    <source>
        <dbReference type="EMBL" id="QNO51412.1"/>
    </source>
</evidence>
<protein>
    <submittedName>
        <fullName evidence="1">Uncharacterized protein</fullName>
    </submittedName>
</protein>
<dbReference type="Gene3D" id="1.20.1440.110">
    <property type="entry name" value="acylaminoacyl peptidase"/>
    <property type="match status" value="1"/>
</dbReference>
<organism evidence="1">
    <name type="scientific">Candidatus Methanophagaceae archaeon ANME-1 ERB6</name>
    <dbReference type="NCBI Taxonomy" id="2759912"/>
    <lineage>
        <taxon>Archaea</taxon>
        <taxon>Methanobacteriati</taxon>
        <taxon>Methanobacteriota</taxon>
        <taxon>Stenosarchaea group</taxon>
        <taxon>Methanomicrobia</taxon>
        <taxon>Candidatus Methanophagales</taxon>
        <taxon>Candidatus Methanophagaceae</taxon>
    </lineage>
</organism>
<dbReference type="AlphaFoldDB" id="A0A7G9YTS8"/>
<reference evidence="1" key="1">
    <citation type="submission" date="2020-06" db="EMBL/GenBank/DDBJ databases">
        <title>Unique genomic features of the anaerobic methanotrophic archaea.</title>
        <authorList>
            <person name="Chadwick G.L."/>
            <person name="Skennerton C.T."/>
            <person name="Laso-Perez R."/>
            <person name="Leu A.O."/>
            <person name="Speth D.R."/>
            <person name="Yu H."/>
            <person name="Morgan-Lang C."/>
            <person name="Hatzenpichler R."/>
            <person name="Goudeau D."/>
            <person name="Malmstrom R."/>
            <person name="Brazelton W.J."/>
            <person name="Woyke T."/>
            <person name="Hallam S.J."/>
            <person name="Tyson G.W."/>
            <person name="Wegener G."/>
            <person name="Boetius A."/>
            <person name="Orphan V."/>
        </authorList>
    </citation>
    <scope>NUCLEOTIDE SEQUENCE</scope>
</reference>
<sequence>MAKVKERVARSPLDLKVFKKFPYESDWMFRQRLSVMSEHASDIGEILYLASKIDPKDGESWIKEWADLGERLEKQAESCLAGGAQGQRSRIIFARMELLPGRRIWMCAFPSPLP</sequence>
<accession>A0A7G9YTS8</accession>
<proteinExistence type="predicted"/>
<gene>
    <name evidence="1" type="ORF">PFCPEAIJ_00014</name>
</gene>